<keyword evidence="3" id="KW-1185">Reference proteome</keyword>
<dbReference type="PANTHER" id="PTHR37576">
    <property type="entry name" value="DEFECT AT LOW TEMPERATURE PROTEIN 1"/>
    <property type="match status" value="1"/>
</dbReference>
<keyword evidence="1" id="KW-1133">Transmembrane helix</keyword>
<dbReference type="EMBL" id="ML991814">
    <property type="protein sequence ID" value="KAF2232623.1"/>
    <property type="molecule type" value="Genomic_DNA"/>
</dbReference>
<keyword evidence="1" id="KW-0812">Transmembrane</keyword>
<name>A0A6A6H523_VIRVR</name>
<gene>
    <name evidence="2" type="ORF">EV356DRAFT_534542</name>
</gene>
<protein>
    <submittedName>
        <fullName evidence="2">Uncharacterized protein</fullName>
    </submittedName>
</protein>
<dbReference type="Pfam" id="PF11374">
    <property type="entry name" value="DUF3176"/>
    <property type="match status" value="1"/>
</dbReference>
<dbReference type="OrthoDB" id="5357734at2759"/>
<accession>A0A6A6H523</accession>
<organism evidence="2 3">
    <name type="scientific">Viridothelium virens</name>
    <name type="common">Speckled blister lichen</name>
    <name type="synonym">Trypethelium virens</name>
    <dbReference type="NCBI Taxonomy" id="1048519"/>
    <lineage>
        <taxon>Eukaryota</taxon>
        <taxon>Fungi</taxon>
        <taxon>Dikarya</taxon>
        <taxon>Ascomycota</taxon>
        <taxon>Pezizomycotina</taxon>
        <taxon>Dothideomycetes</taxon>
        <taxon>Dothideomycetes incertae sedis</taxon>
        <taxon>Trypetheliales</taxon>
        <taxon>Trypetheliaceae</taxon>
        <taxon>Viridothelium</taxon>
    </lineage>
</organism>
<sequence length="611" mass="67655">MDSQYHSVQDFEFQETLDKALASDNVDAVATGDTDHLLNVIRPRSWKFGFSSHMPILELLAVMSSLLLAALSAFILVYSRGKPIDTWNPTPAVYLSIISTVFNNIMRYAVAKGLVISWWNRALRGTTLKDLHLTWGYGTSMKSVFLTPSLGFSKVRLIGIFASLLAATGPLLQRASTIVTVQQILPAQANLPIRLQPMWNLKSYFNENNHDSIKFYQPEMGNALLGMTNKLPMNVPTNATCDAICYTNVTIAGFDRDCSAGRGSLMDMPVTKEMTQFVGQYAVDRSDYIPQFQVLTEFGGGQTGDNFTINSLFYDDITGGTVQTYNCSVRPAFIQLSLNIMNGSISINQDADWTRSRTLSFYDQTLPPGMYTIAPFGQAISDIYDSLAYLEIEDQTYYFQGASARKYTNESTLSVNINQTFHGFAVIGFTNPLPDLLTSLDELSLRYAMQTIPALTGGRLFEYQSYNYLTNFEQAVNNTAHSYPQFDFGTSQNVSMDAVSQKVVFEFNWNFLAAALAVILLNIIGALTALSGWRTIGRGVSMSPLELARAFDPEILHEAGSNMTAKEIVEVTGSRRVRYGAVATSSGESRRRLAVTTETEASSPIQGAKYY</sequence>
<evidence type="ECO:0000256" key="1">
    <source>
        <dbReference type="SAM" id="Phobius"/>
    </source>
</evidence>
<evidence type="ECO:0000313" key="2">
    <source>
        <dbReference type="EMBL" id="KAF2232623.1"/>
    </source>
</evidence>
<keyword evidence="1" id="KW-0472">Membrane</keyword>
<dbReference type="PANTHER" id="PTHR37576:SF2">
    <property type="entry name" value="DEFECT AT LOW TEMPERATURE PROTEIN 1"/>
    <property type="match status" value="1"/>
</dbReference>
<dbReference type="InterPro" id="IPR021514">
    <property type="entry name" value="DUF3176"/>
</dbReference>
<feature type="transmembrane region" description="Helical" evidence="1">
    <location>
        <begin position="91"/>
        <end position="110"/>
    </location>
</feature>
<feature type="transmembrane region" description="Helical" evidence="1">
    <location>
        <begin position="56"/>
        <end position="79"/>
    </location>
</feature>
<reference evidence="2" key="1">
    <citation type="journal article" date="2020" name="Stud. Mycol.">
        <title>101 Dothideomycetes genomes: a test case for predicting lifestyles and emergence of pathogens.</title>
        <authorList>
            <person name="Haridas S."/>
            <person name="Albert R."/>
            <person name="Binder M."/>
            <person name="Bloem J."/>
            <person name="Labutti K."/>
            <person name="Salamov A."/>
            <person name="Andreopoulos B."/>
            <person name="Baker S."/>
            <person name="Barry K."/>
            <person name="Bills G."/>
            <person name="Bluhm B."/>
            <person name="Cannon C."/>
            <person name="Castanera R."/>
            <person name="Culley D."/>
            <person name="Daum C."/>
            <person name="Ezra D."/>
            <person name="Gonzalez J."/>
            <person name="Henrissat B."/>
            <person name="Kuo A."/>
            <person name="Liang C."/>
            <person name="Lipzen A."/>
            <person name="Lutzoni F."/>
            <person name="Magnuson J."/>
            <person name="Mondo S."/>
            <person name="Nolan M."/>
            <person name="Ohm R."/>
            <person name="Pangilinan J."/>
            <person name="Park H.-J."/>
            <person name="Ramirez L."/>
            <person name="Alfaro M."/>
            <person name="Sun H."/>
            <person name="Tritt A."/>
            <person name="Yoshinaga Y."/>
            <person name="Zwiers L.-H."/>
            <person name="Turgeon B."/>
            <person name="Goodwin S."/>
            <person name="Spatafora J."/>
            <person name="Crous P."/>
            <person name="Grigoriev I."/>
        </authorList>
    </citation>
    <scope>NUCLEOTIDE SEQUENCE</scope>
    <source>
        <strain evidence="2">Tuck. ex Michener</strain>
    </source>
</reference>
<feature type="transmembrane region" description="Helical" evidence="1">
    <location>
        <begin position="509"/>
        <end position="533"/>
    </location>
</feature>
<evidence type="ECO:0000313" key="3">
    <source>
        <dbReference type="Proteomes" id="UP000800092"/>
    </source>
</evidence>
<dbReference type="Proteomes" id="UP000800092">
    <property type="component" value="Unassembled WGS sequence"/>
</dbReference>
<dbReference type="AlphaFoldDB" id="A0A6A6H523"/>
<proteinExistence type="predicted"/>